<feature type="compositionally biased region" description="Basic and acidic residues" evidence="1">
    <location>
        <begin position="102"/>
        <end position="112"/>
    </location>
</feature>
<name>A0A7R9JCN3_TIMCA</name>
<evidence type="ECO:0000256" key="1">
    <source>
        <dbReference type="SAM" id="MobiDB-lite"/>
    </source>
</evidence>
<reference evidence="2" key="1">
    <citation type="submission" date="2020-11" db="EMBL/GenBank/DDBJ databases">
        <authorList>
            <person name="Tran Van P."/>
        </authorList>
    </citation>
    <scope>NUCLEOTIDE SEQUENCE</scope>
</reference>
<evidence type="ECO:0000313" key="2">
    <source>
        <dbReference type="EMBL" id="CAD7576736.1"/>
    </source>
</evidence>
<protein>
    <submittedName>
        <fullName evidence="2">(California timema) hypothetical protein</fullName>
    </submittedName>
</protein>
<feature type="compositionally biased region" description="Acidic residues" evidence="1">
    <location>
        <begin position="92"/>
        <end position="101"/>
    </location>
</feature>
<sequence>MILFTPILGGREDKSYARTTSFLRHCMIVIEEKVLLGSDNFWCTRSFVKVWWPFEKDSWGRAEKILGSFVPAVDQVGVKRLHAELEGQSPEPSEDGDEDQDEEKKARMEGDQ</sequence>
<gene>
    <name evidence="2" type="ORF">TCMB3V08_LOCUS9299</name>
</gene>
<organism evidence="2">
    <name type="scientific">Timema californicum</name>
    <name type="common">California timema</name>
    <name type="synonym">Walking stick</name>
    <dbReference type="NCBI Taxonomy" id="61474"/>
    <lineage>
        <taxon>Eukaryota</taxon>
        <taxon>Metazoa</taxon>
        <taxon>Ecdysozoa</taxon>
        <taxon>Arthropoda</taxon>
        <taxon>Hexapoda</taxon>
        <taxon>Insecta</taxon>
        <taxon>Pterygota</taxon>
        <taxon>Neoptera</taxon>
        <taxon>Polyneoptera</taxon>
        <taxon>Phasmatodea</taxon>
        <taxon>Timematodea</taxon>
        <taxon>Timematoidea</taxon>
        <taxon>Timematidae</taxon>
        <taxon>Timema</taxon>
    </lineage>
</organism>
<dbReference type="AlphaFoldDB" id="A0A7R9JCN3"/>
<dbReference type="EMBL" id="OE184607">
    <property type="protein sequence ID" value="CAD7576736.1"/>
    <property type="molecule type" value="Genomic_DNA"/>
</dbReference>
<feature type="region of interest" description="Disordered" evidence="1">
    <location>
        <begin position="83"/>
        <end position="112"/>
    </location>
</feature>
<proteinExistence type="predicted"/>
<accession>A0A7R9JCN3</accession>